<feature type="region of interest" description="Disordered" evidence="1">
    <location>
        <begin position="1"/>
        <end position="22"/>
    </location>
</feature>
<name>A0A485MS24_LYNPA</name>
<dbReference type="Proteomes" id="UP000386466">
    <property type="component" value="Unassembled WGS sequence"/>
</dbReference>
<feature type="compositionally biased region" description="Pro residues" evidence="1">
    <location>
        <begin position="1"/>
        <end position="12"/>
    </location>
</feature>
<accession>A0A485MS24</accession>
<dbReference type="AlphaFoldDB" id="A0A485MS24"/>
<organism evidence="2 3">
    <name type="scientific">Lynx pardinus</name>
    <name type="common">Iberian lynx</name>
    <name type="synonym">Felis pardina</name>
    <dbReference type="NCBI Taxonomy" id="191816"/>
    <lineage>
        <taxon>Eukaryota</taxon>
        <taxon>Metazoa</taxon>
        <taxon>Chordata</taxon>
        <taxon>Craniata</taxon>
        <taxon>Vertebrata</taxon>
        <taxon>Euteleostomi</taxon>
        <taxon>Mammalia</taxon>
        <taxon>Eutheria</taxon>
        <taxon>Laurasiatheria</taxon>
        <taxon>Carnivora</taxon>
        <taxon>Feliformia</taxon>
        <taxon>Felidae</taxon>
        <taxon>Felinae</taxon>
        <taxon>Lynx</taxon>
    </lineage>
</organism>
<keyword evidence="3" id="KW-1185">Reference proteome</keyword>
<dbReference type="EMBL" id="CAAGRJ010004515">
    <property type="protein sequence ID" value="VFV22526.1"/>
    <property type="molecule type" value="Genomic_DNA"/>
</dbReference>
<evidence type="ECO:0000313" key="2">
    <source>
        <dbReference type="EMBL" id="VFV22526.1"/>
    </source>
</evidence>
<feature type="region of interest" description="Disordered" evidence="1">
    <location>
        <begin position="52"/>
        <end position="124"/>
    </location>
</feature>
<protein>
    <submittedName>
        <fullName evidence="2">Microtubule-associated protein</fullName>
    </submittedName>
</protein>
<sequence>MVAALPPPPPPEQARLTEGLSRNRKSVACLNPGTSAPSAKIKGLAGAYRASRPLSLRSKHNDKGGRAPLSRKSSVPERPLETQVGRQPRPASHLPQLGLPTQCEQRLPGGRGALPTRARSAPFR</sequence>
<evidence type="ECO:0000313" key="3">
    <source>
        <dbReference type="Proteomes" id="UP000386466"/>
    </source>
</evidence>
<gene>
    <name evidence="2" type="ORF">LYPA_23C009161</name>
</gene>
<reference evidence="2 3" key="1">
    <citation type="submission" date="2019-01" db="EMBL/GenBank/DDBJ databases">
        <authorList>
            <person name="Alioto T."/>
            <person name="Alioto T."/>
        </authorList>
    </citation>
    <scope>NUCLEOTIDE SEQUENCE [LARGE SCALE GENOMIC DNA]</scope>
</reference>
<proteinExistence type="predicted"/>
<evidence type="ECO:0000256" key="1">
    <source>
        <dbReference type="SAM" id="MobiDB-lite"/>
    </source>
</evidence>